<evidence type="ECO:0000256" key="7">
    <source>
        <dbReference type="ARBA" id="ARBA00023288"/>
    </source>
</evidence>
<proteinExistence type="inferred from homology"/>
<dbReference type="InterPro" id="IPR057336">
    <property type="entry name" value="GerAC_N"/>
</dbReference>
<reference evidence="11" key="1">
    <citation type="submission" date="2017-02" db="EMBL/GenBank/DDBJ databases">
        <authorList>
            <person name="Varghese N."/>
            <person name="Submissions S."/>
        </authorList>
    </citation>
    <scope>NUCLEOTIDE SEQUENCE [LARGE SCALE GENOMIC DNA]</scope>
    <source>
        <strain evidence="11">DSM 16521</strain>
    </source>
</reference>
<name>A0A1T4PP83_9FIRM</name>
<evidence type="ECO:0000256" key="4">
    <source>
        <dbReference type="ARBA" id="ARBA00022729"/>
    </source>
</evidence>
<dbReference type="Pfam" id="PF05504">
    <property type="entry name" value="Spore_GerAC"/>
    <property type="match status" value="1"/>
</dbReference>
<sequence>MHNPLSSDHELRGTPYVLVARGKAYQVLQNAPPYTPLPATFLKDQVEKVASGTSGTVKVKMGDFLAALASQGAQAPLATAVEPLSWQKYSREVLGLEVEQRGELLPERVLYMAGAAFLKGTRLAGWLDARETRGVLWVKGKVQSGIIVAPQPGGGKISFEIIRIEKRRLKPGWRNGKPYYQLELEVEGNLGEKSGFTNPATGPNVKQLEQHLTRMILQEIQLAWNKQRQTRADIFGLGAALAAEKPEIWEKVKERWSEVMPTAHLELKIKVRVRRLSTTIYSPWAKGK</sequence>
<feature type="domain" description="Spore germination GerAC-like C-terminal" evidence="8">
    <location>
        <begin position="114"/>
        <end position="275"/>
    </location>
</feature>
<evidence type="ECO:0000256" key="2">
    <source>
        <dbReference type="ARBA" id="ARBA00007886"/>
    </source>
</evidence>
<evidence type="ECO:0000256" key="3">
    <source>
        <dbReference type="ARBA" id="ARBA00022544"/>
    </source>
</evidence>
<evidence type="ECO:0000256" key="1">
    <source>
        <dbReference type="ARBA" id="ARBA00004635"/>
    </source>
</evidence>
<evidence type="ECO:0000256" key="6">
    <source>
        <dbReference type="ARBA" id="ARBA00023139"/>
    </source>
</evidence>
<evidence type="ECO:0000313" key="10">
    <source>
        <dbReference type="EMBL" id="SJZ93342.1"/>
    </source>
</evidence>
<dbReference type="AlphaFoldDB" id="A0A1T4PP83"/>
<evidence type="ECO:0000259" key="8">
    <source>
        <dbReference type="Pfam" id="PF05504"/>
    </source>
</evidence>
<gene>
    <name evidence="10" type="ORF">SAMN02745885_01353</name>
</gene>
<organism evidence="10 11">
    <name type="scientific">Carboxydocella sporoproducens DSM 16521</name>
    <dbReference type="NCBI Taxonomy" id="1121270"/>
    <lineage>
        <taxon>Bacteria</taxon>
        <taxon>Bacillati</taxon>
        <taxon>Bacillota</taxon>
        <taxon>Clostridia</taxon>
        <taxon>Eubacteriales</taxon>
        <taxon>Clostridiales Family XVI. Incertae Sedis</taxon>
        <taxon>Carboxydocella</taxon>
    </lineage>
</organism>
<keyword evidence="4" id="KW-0732">Signal</keyword>
<dbReference type="GO" id="GO:0016020">
    <property type="term" value="C:membrane"/>
    <property type="evidence" value="ECO:0007669"/>
    <property type="project" value="UniProtKB-SubCell"/>
</dbReference>
<dbReference type="Gene3D" id="3.30.300.210">
    <property type="entry name" value="Nutrient germinant receptor protein C, domain 3"/>
    <property type="match status" value="1"/>
</dbReference>
<keyword evidence="6" id="KW-0564">Palmitate</keyword>
<protein>
    <submittedName>
        <fullName evidence="10">Germination protein, Ger(X)C family</fullName>
    </submittedName>
</protein>
<evidence type="ECO:0000259" key="9">
    <source>
        <dbReference type="Pfam" id="PF25198"/>
    </source>
</evidence>
<evidence type="ECO:0000313" key="11">
    <source>
        <dbReference type="Proteomes" id="UP000189933"/>
    </source>
</evidence>
<dbReference type="GO" id="GO:0009847">
    <property type="term" value="P:spore germination"/>
    <property type="evidence" value="ECO:0007669"/>
    <property type="project" value="InterPro"/>
</dbReference>
<keyword evidence="11" id="KW-1185">Reference proteome</keyword>
<dbReference type="InterPro" id="IPR008844">
    <property type="entry name" value="Spore_GerAC-like"/>
</dbReference>
<accession>A0A1T4PP83</accession>
<keyword evidence="5" id="KW-0472">Membrane</keyword>
<dbReference type="PANTHER" id="PTHR35789:SF1">
    <property type="entry name" value="SPORE GERMINATION PROTEIN B3"/>
    <property type="match status" value="1"/>
</dbReference>
<dbReference type="Pfam" id="PF25198">
    <property type="entry name" value="Spore_GerAC_N"/>
    <property type="match status" value="1"/>
</dbReference>
<comment type="subcellular location">
    <subcellularLocation>
        <location evidence="1">Membrane</location>
        <topology evidence="1">Lipid-anchor</topology>
    </subcellularLocation>
</comment>
<keyword evidence="7" id="KW-0449">Lipoprotein</keyword>
<keyword evidence="3" id="KW-0309">Germination</keyword>
<evidence type="ECO:0000256" key="5">
    <source>
        <dbReference type="ARBA" id="ARBA00023136"/>
    </source>
</evidence>
<dbReference type="InterPro" id="IPR038501">
    <property type="entry name" value="Spore_GerAC_C_sf"/>
</dbReference>
<dbReference type="PANTHER" id="PTHR35789">
    <property type="entry name" value="SPORE GERMINATION PROTEIN B3"/>
    <property type="match status" value="1"/>
</dbReference>
<comment type="similarity">
    <text evidence="2">Belongs to the GerABKC lipoprotein family.</text>
</comment>
<dbReference type="EMBL" id="FUXM01000013">
    <property type="protein sequence ID" value="SJZ93342.1"/>
    <property type="molecule type" value="Genomic_DNA"/>
</dbReference>
<dbReference type="InterPro" id="IPR046953">
    <property type="entry name" value="Spore_GerAC-like_C"/>
</dbReference>
<dbReference type="Proteomes" id="UP000189933">
    <property type="component" value="Unassembled WGS sequence"/>
</dbReference>
<feature type="domain" description="Spore germination protein N-terminal" evidence="9">
    <location>
        <begin position="5"/>
        <end position="81"/>
    </location>
</feature>